<accession>A0ABW8W4C2</accession>
<dbReference type="InterPro" id="IPR036282">
    <property type="entry name" value="Glutathione-S-Trfase_C_sf"/>
</dbReference>
<dbReference type="SUPFAM" id="SSF52833">
    <property type="entry name" value="Thioredoxin-like"/>
    <property type="match status" value="1"/>
</dbReference>
<dbReference type="InterPro" id="IPR010987">
    <property type="entry name" value="Glutathione-S-Trfase_C-like"/>
</dbReference>
<dbReference type="SFLD" id="SFLDS00019">
    <property type="entry name" value="Glutathione_Transferase_(cytos"/>
    <property type="match status" value="1"/>
</dbReference>
<dbReference type="PROSITE" id="PS50405">
    <property type="entry name" value="GST_CTER"/>
    <property type="match status" value="1"/>
</dbReference>
<dbReference type="Pfam" id="PF13409">
    <property type="entry name" value="GST_N_2"/>
    <property type="match status" value="1"/>
</dbReference>
<dbReference type="Proteomes" id="UP001628646">
    <property type="component" value="Unassembled WGS sequence"/>
</dbReference>
<feature type="domain" description="GST N-terminal" evidence="1">
    <location>
        <begin position="1"/>
        <end position="79"/>
    </location>
</feature>
<dbReference type="SFLD" id="SFLDG01150">
    <property type="entry name" value="Main.1:_Beta-like"/>
    <property type="match status" value="1"/>
</dbReference>
<feature type="domain" description="GST C-terminal" evidence="2">
    <location>
        <begin position="85"/>
        <end position="207"/>
    </location>
</feature>
<dbReference type="RefSeq" id="WP_407800261.1">
    <property type="nucleotide sequence ID" value="NZ_JBJNUX010000004.1"/>
</dbReference>
<name>A0ABW8W4C2_9PSED</name>
<gene>
    <name evidence="3" type="ORF">ACJ8NA_12935</name>
</gene>
<dbReference type="PROSITE" id="PS50404">
    <property type="entry name" value="GST_NTER"/>
    <property type="match status" value="1"/>
</dbReference>
<dbReference type="InterPro" id="IPR036249">
    <property type="entry name" value="Thioredoxin-like_sf"/>
</dbReference>
<dbReference type="EMBL" id="JBJNUY010000005">
    <property type="protein sequence ID" value="MFL8999554.1"/>
    <property type="molecule type" value="Genomic_DNA"/>
</dbReference>
<evidence type="ECO:0000259" key="1">
    <source>
        <dbReference type="PROSITE" id="PS50404"/>
    </source>
</evidence>
<evidence type="ECO:0000259" key="2">
    <source>
        <dbReference type="PROSITE" id="PS50405"/>
    </source>
</evidence>
<sequence length="208" mass="23672">MFTLFHCINTRSFRCLWLLETLSLPYELQVIPFPPRVKSPEYLELNPLGTVPLLLAEGIRMTESCAILQYLATFSGPSDLAVSPGDPEYAAWLNWLHFGEATLTFPQTLVLRYSRFEPEGRRHPQIVDDYTQWFRSRLKEIDRVLVDQQWLCAGRFTAADISVGYALMLACRIGLGGSLSPQLTAYWQRLQQTEGYLRAIAAQGTPVQ</sequence>
<dbReference type="InterPro" id="IPR004045">
    <property type="entry name" value="Glutathione_S-Trfase_N"/>
</dbReference>
<evidence type="ECO:0000313" key="3">
    <source>
        <dbReference type="EMBL" id="MFL8999554.1"/>
    </source>
</evidence>
<dbReference type="PANTHER" id="PTHR44051">
    <property type="entry name" value="GLUTATHIONE S-TRANSFERASE-RELATED"/>
    <property type="match status" value="1"/>
</dbReference>
<protein>
    <submittedName>
        <fullName evidence="3">Glutathione S-transferase family protein</fullName>
    </submittedName>
</protein>
<dbReference type="PANTHER" id="PTHR44051:SF21">
    <property type="entry name" value="GLUTATHIONE S-TRANSFERASE FAMILY PROTEIN"/>
    <property type="match status" value="1"/>
</dbReference>
<comment type="caution">
    <text evidence="3">The sequence shown here is derived from an EMBL/GenBank/DDBJ whole genome shotgun (WGS) entry which is preliminary data.</text>
</comment>
<dbReference type="CDD" id="cd03046">
    <property type="entry name" value="GST_N_GTT1_like"/>
    <property type="match status" value="1"/>
</dbReference>
<evidence type="ECO:0000313" key="4">
    <source>
        <dbReference type="Proteomes" id="UP001628646"/>
    </source>
</evidence>
<dbReference type="SUPFAM" id="SSF47616">
    <property type="entry name" value="GST C-terminal domain-like"/>
    <property type="match status" value="1"/>
</dbReference>
<dbReference type="InterPro" id="IPR040079">
    <property type="entry name" value="Glutathione_S-Trfase"/>
</dbReference>
<proteinExistence type="predicted"/>
<organism evidence="3 4">
    <name type="scientific">Pseudomonas azerbaijanorientalis</name>
    <dbReference type="NCBI Taxonomy" id="2842350"/>
    <lineage>
        <taxon>Bacteria</taxon>
        <taxon>Pseudomonadati</taxon>
        <taxon>Pseudomonadota</taxon>
        <taxon>Gammaproteobacteria</taxon>
        <taxon>Pseudomonadales</taxon>
        <taxon>Pseudomonadaceae</taxon>
        <taxon>Pseudomonas</taxon>
    </lineage>
</organism>
<keyword evidence="4" id="KW-1185">Reference proteome</keyword>
<reference evidence="3 4" key="1">
    <citation type="submission" date="2024-12" db="EMBL/GenBank/DDBJ databases">
        <title>Pseudomonas species isolated from Lotus nodules promote plant growth.</title>
        <authorList>
            <person name="Yu Y.-H."/>
            <person name="Kurtenbach J."/>
            <person name="Crosbie D."/>
            <person name="Brachmann A."/>
            <person name="Marin M."/>
        </authorList>
    </citation>
    <scope>NUCLEOTIDE SEQUENCE [LARGE SCALE GENOMIC DNA]</scope>
    <source>
        <strain evidence="3 4">PLb11B</strain>
    </source>
</reference>
<dbReference type="SFLD" id="SFLDG00358">
    <property type="entry name" value="Main_(cytGST)"/>
    <property type="match status" value="1"/>
</dbReference>
<dbReference type="Gene3D" id="1.20.1050.130">
    <property type="match status" value="1"/>
</dbReference>